<feature type="region of interest" description="Disordered" evidence="1">
    <location>
        <begin position="1"/>
        <end position="20"/>
    </location>
</feature>
<accession>A0A7T4MTT0</accession>
<proteinExistence type="predicted"/>
<keyword evidence="2" id="KW-0472">Membrane</keyword>
<organism evidence="3 4">
    <name type="scientific">Rothia kristinae</name>
    <dbReference type="NCBI Taxonomy" id="37923"/>
    <lineage>
        <taxon>Bacteria</taxon>
        <taxon>Bacillati</taxon>
        <taxon>Actinomycetota</taxon>
        <taxon>Actinomycetes</taxon>
        <taxon>Micrococcales</taxon>
        <taxon>Micrococcaceae</taxon>
        <taxon>Rothia</taxon>
    </lineage>
</organism>
<sequence length="271" mass="28246">MAEDGLEVPPAPEDLGPRRLKRYREQYLDRLRGSAPDPATQGVPVVPTMEPDDRLLEFQRRFQAISEQGEFVRLSADEEFGAIVGDRTATTYRDRALLEDVQRQILGTGVGPATGGIVAVNPAHLSGLGNTDFAGTVYDERLLGPQTMGIPVITGSTAAGQGSDAGVGASASAEPDVAGAPASQTDPSEQAHVEPENAGASEEAFPAETAPDEEAAQPEDARPVRAVDAHGLDLSGLDAKAPGATGRAWLITLLLLVLVAAVVLGVIFLIP</sequence>
<protein>
    <submittedName>
        <fullName evidence="3">Uncharacterized protein</fullName>
    </submittedName>
</protein>
<dbReference type="RefSeq" id="WP_198490403.1">
    <property type="nucleotide sequence ID" value="NZ_CP066078.1"/>
</dbReference>
<feature type="transmembrane region" description="Helical" evidence="2">
    <location>
        <begin position="248"/>
        <end position="270"/>
    </location>
</feature>
<evidence type="ECO:0000256" key="2">
    <source>
        <dbReference type="SAM" id="Phobius"/>
    </source>
</evidence>
<dbReference type="AlphaFoldDB" id="A0A7T4MTT0"/>
<reference evidence="3 4" key="1">
    <citation type="submission" date="2020-12" db="EMBL/GenBank/DDBJ databases">
        <title>FDA dAtabase for Regulatory Grade micrObial Sequences (FDA-ARGOS): Supporting development and validation of Infectious Disease Dx tests.</title>
        <authorList>
            <person name="Sproer C."/>
            <person name="Gronow S."/>
            <person name="Severitt S."/>
            <person name="Schroder I."/>
            <person name="Tallon L."/>
            <person name="Sadzewicz L."/>
            <person name="Zhao X."/>
            <person name="Boylan J."/>
            <person name="Ott S."/>
            <person name="Bowen H."/>
            <person name="Vavikolanu K."/>
            <person name="Mehta A."/>
            <person name="Aluvathingal J."/>
            <person name="Nadendla S."/>
            <person name="Lowell S."/>
            <person name="Myers T."/>
            <person name="Yan Y."/>
            <person name="Sichtig H."/>
        </authorList>
    </citation>
    <scope>NUCLEOTIDE SEQUENCE [LARGE SCALE GENOMIC DNA]</scope>
    <source>
        <strain evidence="3 4">FDAARGOS_1001</strain>
    </source>
</reference>
<evidence type="ECO:0000313" key="3">
    <source>
        <dbReference type="EMBL" id="QQC59501.1"/>
    </source>
</evidence>
<dbReference type="Proteomes" id="UP000595221">
    <property type="component" value="Chromosome"/>
</dbReference>
<feature type="compositionally biased region" description="Low complexity" evidence="1">
    <location>
        <begin position="159"/>
        <end position="173"/>
    </location>
</feature>
<keyword evidence="2" id="KW-1133">Transmembrane helix</keyword>
<dbReference type="EMBL" id="CP066078">
    <property type="protein sequence ID" value="QQC59501.1"/>
    <property type="molecule type" value="Genomic_DNA"/>
</dbReference>
<feature type="region of interest" description="Disordered" evidence="1">
    <location>
        <begin position="159"/>
        <end position="223"/>
    </location>
</feature>
<keyword evidence="2" id="KW-0812">Transmembrane</keyword>
<name>A0A7T4MTT0_9MICC</name>
<evidence type="ECO:0000256" key="1">
    <source>
        <dbReference type="SAM" id="MobiDB-lite"/>
    </source>
</evidence>
<gene>
    <name evidence="3" type="ORF">I6H58_00325</name>
</gene>
<evidence type="ECO:0000313" key="4">
    <source>
        <dbReference type="Proteomes" id="UP000595221"/>
    </source>
</evidence>